<keyword evidence="2" id="KW-0472">Membrane</keyword>
<feature type="transmembrane region" description="Helical" evidence="2">
    <location>
        <begin position="90"/>
        <end position="113"/>
    </location>
</feature>
<evidence type="ECO:0000313" key="4">
    <source>
        <dbReference type="Proteomes" id="UP000824094"/>
    </source>
</evidence>
<dbReference type="AlphaFoldDB" id="A0A9D1MG43"/>
<proteinExistence type="predicted"/>
<feature type="compositionally biased region" description="Low complexity" evidence="1">
    <location>
        <begin position="151"/>
        <end position="172"/>
    </location>
</feature>
<evidence type="ECO:0000256" key="2">
    <source>
        <dbReference type="SAM" id="Phobius"/>
    </source>
</evidence>
<keyword evidence="2" id="KW-1133">Transmembrane helix</keyword>
<organism evidence="3 4">
    <name type="scientific">Candidatus Stercoripulliclostridium merdigallinarum</name>
    <dbReference type="NCBI Taxonomy" id="2840951"/>
    <lineage>
        <taxon>Bacteria</taxon>
        <taxon>Bacillati</taxon>
        <taxon>Bacillota</taxon>
        <taxon>Clostridia</taxon>
        <taxon>Eubacteriales</taxon>
        <taxon>Candidatus Stercoripulliclostridium</taxon>
    </lineage>
</organism>
<dbReference type="PIRSF" id="PIRSF004923">
    <property type="entry name" value="RseC"/>
    <property type="match status" value="1"/>
</dbReference>
<protein>
    <submittedName>
        <fullName evidence="3">SoxR reducing system RseC family protein</fullName>
    </submittedName>
</protein>
<dbReference type="Proteomes" id="UP000824094">
    <property type="component" value="Unassembled WGS sequence"/>
</dbReference>
<reference evidence="3" key="2">
    <citation type="journal article" date="2021" name="PeerJ">
        <title>Extensive microbial diversity within the chicken gut microbiome revealed by metagenomics and culture.</title>
        <authorList>
            <person name="Gilroy R."/>
            <person name="Ravi A."/>
            <person name="Getino M."/>
            <person name="Pursley I."/>
            <person name="Horton D.L."/>
            <person name="Alikhan N.F."/>
            <person name="Baker D."/>
            <person name="Gharbi K."/>
            <person name="Hall N."/>
            <person name="Watson M."/>
            <person name="Adriaenssens E.M."/>
            <person name="Foster-Nyarko E."/>
            <person name="Jarju S."/>
            <person name="Secka A."/>
            <person name="Antonio M."/>
            <person name="Oren A."/>
            <person name="Chaudhuri R.R."/>
            <person name="La Ragione R."/>
            <person name="Hildebrand F."/>
            <person name="Pallen M.J."/>
        </authorList>
    </citation>
    <scope>NUCLEOTIDE SEQUENCE</scope>
    <source>
        <strain evidence="3">18911</strain>
    </source>
</reference>
<evidence type="ECO:0000313" key="3">
    <source>
        <dbReference type="EMBL" id="HIU59863.1"/>
    </source>
</evidence>
<sequence>MREVGVVHKVRGTFATVRFDRKTACENCNMCLKPREANYVELRVKNTLSAKAGDSVEVAMGDRAVLTAALLVYAVPLIIMGIVLSVTYTLDIGICLAATFGSLILAFIAVALIDKFVIRQKKEYAPTMIAIVNADKADKEQNAAAETSGKTEATATVETEAEAESTSAHAEE</sequence>
<comment type="caution">
    <text evidence="3">The sequence shown here is derived from an EMBL/GenBank/DDBJ whole genome shotgun (WGS) entry which is preliminary data.</text>
</comment>
<name>A0A9D1MG43_9FIRM</name>
<dbReference type="PANTHER" id="PTHR35867">
    <property type="entry name" value="PROTEIN RSEC"/>
    <property type="match status" value="1"/>
</dbReference>
<dbReference type="Pfam" id="PF04246">
    <property type="entry name" value="RseC_MucC"/>
    <property type="match status" value="1"/>
</dbReference>
<reference evidence="3" key="1">
    <citation type="submission" date="2020-10" db="EMBL/GenBank/DDBJ databases">
        <authorList>
            <person name="Gilroy R."/>
        </authorList>
    </citation>
    <scope>NUCLEOTIDE SEQUENCE</scope>
    <source>
        <strain evidence="3">18911</strain>
    </source>
</reference>
<dbReference type="EMBL" id="DVNF01000020">
    <property type="protein sequence ID" value="HIU59863.1"/>
    <property type="molecule type" value="Genomic_DNA"/>
</dbReference>
<dbReference type="PANTHER" id="PTHR35867:SF1">
    <property type="entry name" value="PROTEIN RSEC"/>
    <property type="match status" value="1"/>
</dbReference>
<keyword evidence="2" id="KW-0812">Transmembrane</keyword>
<gene>
    <name evidence="3" type="ORF">IAB05_00565</name>
</gene>
<dbReference type="InterPro" id="IPR007359">
    <property type="entry name" value="SigmaE_reg_RseC_MucC"/>
</dbReference>
<feature type="region of interest" description="Disordered" evidence="1">
    <location>
        <begin position="141"/>
        <end position="172"/>
    </location>
</feature>
<accession>A0A9D1MG43</accession>
<feature type="transmembrane region" description="Helical" evidence="2">
    <location>
        <begin position="64"/>
        <end position="84"/>
    </location>
</feature>
<evidence type="ECO:0000256" key="1">
    <source>
        <dbReference type="SAM" id="MobiDB-lite"/>
    </source>
</evidence>
<dbReference type="InterPro" id="IPR026268">
    <property type="entry name" value="RseC"/>
</dbReference>